<dbReference type="eggNOG" id="COG3206">
    <property type="taxonomic scope" value="Bacteria"/>
</dbReference>
<keyword evidence="3" id="KW-0808">Transferase</keyword>
<feature type="domain" description="AAA" evidence="10">
    <location>
        <begin position="569"/>
        <end position="709"/>
    </location>
</feature>
<sequence length="748" mass="84228">MDIQQGAETLSTSKRGRQLQQLTLNEQDELNTPQKGLNLGPLLRIARRQAMVVAGIAGLVTVAATFLSSKSPSIYSGNFQLLVEPVTSAAAISTEPMTLTRGQGRIPGERNFELDYATQIKILTSPEVLSKIVNKIKFQYPEFKLGLLQYYLTVERLEEESQGENTKILSVTYSGTDPKLVELVLKTTAEEYEKYSLEDRKTRIGQGVKFINEQLPKLQDRVNIIQGNLQNLQQQYQLIEPQFDGGQLSNKVSKIGDQKRDTTRQLQELIKLKNSLQRQLKLSPNEALASSALSEDPNYQKLLADLKEIESRIAIESARFQPESPNIQTLLEQRQNLETLLNREVQRILGQNLGGQPINPRVRTLQNPIRLQLIQQLVDTTNQIEVLQVRNQALIQTKNTVDREVQEFPIFVRKYNDLQRQLQIATQTLNQLETQKETLQVEKAQREVPWEIVSQPQLYRDPTGAPIGKSSQNKLILMGVMGGLALGMGTVILYDKYRNIFYEIKDIEEGHNLPVLGEIPFSKNPEPFNNFSVDFDNDEDRISEDNRFKKAFESLYTNMHFRFCNPPLRSIAICSAMAGDGKSSVALNLAHMAASRGQRVLLVDGNLHSPQLHTNLNLQNLPGLSDLLSNDLEVVMERSPFSDNLFVLTSGQALVESAPDLASPRMEKIMGHFQEKFDLVIYDTPNLLNYTDANFLAAHTDGILMVVGFRGTKKSQFKQVLDQIDRFGLTCLGVVVNRVQPSSLTVSP</sequence>
<dbReference type="InterPro" id="IPR027417">
    <property type="entry name" value="P-loop_NTPase"/>
</dbReference>
<evidence type="ECO:0000313" key="12">
    <source>
        <dbReference type="Proteomes" id="UP000003959"/>
    </source>
</evidence>
<dbReference type="InterPro" id="IPR005702">
    <property type="entry name" value="Wzc-like_C"/>
</dbReference>
<evidence type="ECO:0000256" key="8">
    <source>
        <dbReference type="ARBA" id="ARBA00051245"/>
    </source>
</evidence>
<evidence type="ECO:0000256" key="9">
    <source>
        <dbReference type="SAM" id="Coils"/>
    </source>
</evidence>
<evidence type="ECO:0000259" key="10">
    <source>
        <dbReference type="Pfam" id="PF13614"/>
    </source>
</evidence>
<reference evidence="12" key="1">
    <citation type="journal article" date="2011" name="Proc. Natl. Acad. Sci. U.S.A.">
        <title>Genomic insights into the physiology and ecology of the marine filamentous cyanobacterium Lyngbya majuscula.</title>
        <authorList>
            <person name="Jones A.C."/>
            <person name="Monroe E.A."/>
            <person name="Podell S."/>
            <person name="Hess W.R."/>
            <person name="Klages S."/>
            <person name="Esquenazi E."/>
            <person name="Niessen S."/>
            <person name="Hoover H."/>
            <person name="Rothmann M."/>
            <person name="Lasken R.S."/>
            <person name="Yates J.R.III."/>
            <person name="Reinhardt R."/>
            <person name="Kube M."/>
            <person name="Burkart M.D."/>
            <person name="Allen E.E."/>
            <person name="Dorrestein P.C."/>
            <person name="Gerwick W.H."/>
            <person name="Gerwick L."/>
        </authorList>
    </citation>
    <scope>NUCLEOTIDE SEQUENCE [LARGE SCALE GENOMIC DNA]</scope>
    <source>
        <strain evidence="12">3L</strain>
    </source>
</reference>
<dbReference type="PANTHER" id="PTHR32309:SF13">
    <property type="entry name" value="FERRIC ENTEROBACTIN TRANSPORT PROTEIN FEPE"/>
    <property type="match status" value="1"/>
</dbReference>
<dbReference type="GO" id="GO:0004713">
    <property type="term" value="F:protein tyrosine kinase activity"/>
    <property type="evidence" value="ECO:0007669"/>
    <property type="project" value="TreeGrafter"/>
</dbReference>
<dbReference type="InterPro" id="IPR050445">
    <property type="entry name" value="Bact_polysacc_biosynth/exp"/>
</dbReference>
<dbReference type="Pfam" id="PF13614">
    <property type="entry name" value="AAA_31"/>
    <property type="match status" value="1"/>
</dbReference>
<dbReference type="AlphaFoldDB" id="F4XX19"/>
<dbReference type="InterPro" id="IPR025669">
    <property type="entry name" value="AAA_dom"/>
</dbReference>
<dbReference type="Proteomes" id="UP000003959">
    <property type="component" value="Unassembled WGS sequence"/>
</dbReference>
<organism evidence="11 12">
    <name type="scientific">Moorena producens 3L</name>
    <dbReference type="NCBI Taxonomy" id="489825"/>
    <lineage>
        <taxon>Bacteria</taxon>
        <taxon>Bacillati</taxon>
        <taxon>Cyanobacteriota</taxon>
        <taxon>Cyanophyceae</taxon>
        <taxon>Coleofasciculales</taxon>
        <taxon>Coleofasciculaceae</taxon>
        <taxon>Moorena</taxon>
    </lineage>
</organism>
<keyword evidence="6" id="KW-0067">ATP-binding</keyword>
<evidence type="ECO:0000256" key="6">
    <source>
        <dbReference type="ARBA" id="ARBA00022840"/>
    </source>
</evidence>
<comment type="similarity">
    <text evidence="1">Belongs to the CpsD/CapB family.</text>
</comment>
<keyword evidence="4" id="KW-0547">Nucleotide-binding</keyword>
<protein>
    <recommendedName>
        <fullName evidence="2">non-specific protein-tyrosine kinase</fullName>
        <ecNumber evidence="2">2.7.10.2</ecNumber>
    </recommendedName>
</protein>
<dbReference type="GO" id="GO:0005886">
    <property type="term" value="C:plasma membrane"/>
    <property type="evidence" value="ECO:0007669"/>
    <property type="project" value="TreeGrafter"/>
</dbReference>
<dbReference type="SUPFAM" id="SSF52540">
    <property type="entry name" value="P-loop containing nucleoside triphosphate hydrolases"/>
    <property type="match status" value="1"/>
</dbReference>
<proteinExistence type="inferred from homology"/>
<evidence type="ECO:0000256" key="7">
    <source>
        <dbReference type="ARBA" id="ARBA00023137"/>
    </source>
</evidence>
<keyword evidence="9" id="KW-0175">Coiled coil</keyword>
<dbReference type="HOGENOM" id="CLU_009912_2_2_3"/>
<feature type="coiled-coil region" evidence="9">
    <location>
        <begin position="415"/>
        <end position="442"/>
    </location>
</feature>
<dbReference type="EMBL" id="GL890945">
    <property type="protein sequence ID" value="EGJ30904.1"/>
    <property type="molecule type" value="Genomic_DNA"/>
</dbReference>
<accession>F4XX19</accession>
<keyword evidence="7" id="KW-0829">Tyrosine-protein kinase</keyword>
<name>F4XX19_9CYAN</name>
<keyword evidence="12" id="KW-1185">Reference proteome</keyword>
<evidence type="ECO:0000256" key="2">
    <source>
        <dbReference type="ARBA" id="ARBA00011903"/>
    </source>
</evidence>
<dbReference type="CDD" id="cd05387">
    <property type="entry name" value="BY-kinase"/>
    <property type="match status" value="1"/>
</dbReference>
<gene>
    <name evidence="11" type="ORF">LYNGBM3L_44990</name>
</gene>
<evidence type="ECO:0000256" key="5">
    <source>
        <dbReference type="ARBA" id="ARBA00022777"/>
    </source>
</evidence>
<keyword evidence="5" id="KW-0418">Kinase</keyword>
<evidence type="ECO:0000313" key="11">
    <source>
        <dbReference type="EMBL" id="EGJ30904.1"/>
    </source>
</evidence>
<evidence type="ECO:0000256" key="4">
    <source>
        <dbReference type="ARBA" id="ARBA00022741"/>
    </source>
</evidence>
<comment type="catalytic activity">
    <reaction evidence="8">
        <text>L-tyrosyl-[protein] + ATP = O-phospho-L-tyrosyl-[protein] + ADP + H(+)</text>
        <dbReference type="Rhea" id="RHEA:10596"/>
        <dbReference type="Rhea" id="RHEA-COMP:10136"/>
        <dbReference type="Rhea" id="RHEA-COMP:20101"/>
        <dbReference type="ChEBI" id="CHEBI:15378"/>
        <dbReference type="ChEBI" id="CHEBI:30616"/>
        <dbReference type="ChEBI" id="CHEBI:46858"/>
        <dbReference type="ChEBI" id="CHEBI:61978"/>
        <dbReference type="ChEBI" id="CHEBI:456216"/>
        <dbReference type="EC" id="2.7.10.2"/>
    </reaction>
</comment>
<dbReference type="EC" id="2.7.10.2" evidence="2"/>
<dbReference type="Gene3D" id="3.40.50.300">
    <property type="entry name" value="P-loop containing nucleotide triphosphate hydrolases"/>
    <property type="match status" value="1"/>
</dbReference>
<dbReference type="eggNOG" id="COG0489">
    <property type="taxonomic scope" value="Bacteria"/>
</dbReference>
<feature type="coiled-coil region" evidence="9">
    <location>
        <begin position="259"/>
        <end position="347"/>
    </location>
</feature>
<dbReference type="PANTHER" id="PTHR32309">
    <property type="entry name" value="TYROSINE-PROTEIN KINASE"/>
    <property type="match status" value="1"/>
</dbReference>
<evidence type="ECO:0000256" key="3">
    <source>
        <dbReference type="ARBA" id="ARBA00022679"/>
    </source>
</evidence>
<evidence type="ECO:0000256" key="1">
    <source>
        <dbReference type="ARBA" id="ARBA00007316"/>
    </source>
</evidence>